<dbReference type="PANTHER" id="PTHR43591">
    <property type="entry name" value="METHYLTRANSFERASE"/>
    <property type="match status" value="1"/>
</dbReference>
<dbReference type="Pfam" id="PF13847">
    <property type="entry name" value="Methyltransf_31"/>
    <property type="match status" value="1"/>
</dbReference>
<dbReference type="InterPro" id="IPR025714">
    <property type="entry name" value="Methyltranfer_dom"/>
</dbReference>
<protein>
    <recommendedName>
        <fullName evidence="1">Methyltransferase domain-containing protein</fullName>
    </recommendedName>
</protein>
<accession>A0A0E3Z133</accession>
<keyword evidence="3" id="KW-1185">Reference proteome</keyword>
<dbReference type="PANTHER" id="PTHR43591:SF24">
    <property type="entry name" value="2-METHOXY-6-POLYPRENYL-1,4-BENZOQUINOL METHYLASE, MITOCHONDRIAL"/>
    <property type="match status" value="1"/>
</dbReference>
<evidence type="ECO:0000313" key="3">
    <source>
        <dbReference type="Proteomes" id="UP000033067"/>
    </source>
</evidence>
<dbReference type="PATRIC" id="fig|314722.6.peg.1346"/>
<reference evidence="2 3" key="1">
    <citation type="journal article" date="2015" name="Genome Announc.">
        <title>Complete Genome Sequence of Pseudoxanthomonas suwonensis Strain J1, a Cellulose-Degrading Bacterium Isolated from Leaf- and Wood-Enriched Soil.</title>
        <authorList>
            <person name="Hou L."/>
            <person name="Jiang J."/>
            <person name="Xu Z."/>
            <person name="Zhou Y."/>
            <person name="Leung F.C."/>
        </authorList>
    </citation>
    <scope>NUCLEOTIDE SEQUENCE [LARGE SCALE GENOMIC DNA]</scope>
    <source>
        <strain evidence="2 3">J1</strain>
    </source>
</reference>
<dbReference type="GO" id="GO:0008168">
    <property type="term" value="F:methyltransferase activity"/>
    <property type="evidence" value="ECO:0007669"/>
    <property type="project" value="TreeGrafter"/>
</dbReference>
<dbReference type="Gene3D" id="3.40.50.150">
    <property type="entry name" value="Vaccinia Virus protein VP39"/>
    <property type="match status" value="1"/>
</dbReference>
<sequence>MDAEVQRRIQRYGWDRAAGSYEPSWRHQLSRAHAELLEMAAPAPGERVLDVACGTGLMTFAAAERVAPGGGGVIGIDVSGKMLEEAWLQAVGSGVDNAIFHRMDGESLAIPSGRMDLAICALGLMYMPDPRQCMHEMRRVLGEEGRVAIAVWGGRQNCGWSSVFPIVDAEVASQVCPLFFSLGESSALVALCEETGFVVRQERRVFTHLEYADPMDACNAVFEGGPVALAWSRFDYVTRKRLRQQYLREIEQWRDVDRYRIPAEFALVVADKRA</sequence>
<dbReference type="AlphaFoldDB" id="A0A0E3Z133"/>
<proteinExistence type="predicted"/>
<dbReference type="SUPFAM" id="SSF53335">
    <property type="entry name" value="S-adenosyl-L-methionine-dependent methyltransferases"/>
    <property type="match status" value="1"/>
</dbReference>
<dbReference type="InterPro" id="IPR029063">
    <property type="entry name" value="SAM-dependent_MTases_sf"/>
</dbReference>
<dbReference type="RefSeq" id="WP_052631279.1">
    <property type="nucleotide sequence ID" value="NZ_CP011144.1"/>
</dbReference>
<dbReference type="KEGG" id="psuw:WQ53_06315"/>
<dbReference type="OrthoDB" id="9797252at2"/>
<feature type="domain" description="Methyltransferase" evidence="1">
    <location>
        <begin position="44"/>
        <end position="150"/>
    </location>
</feature>
<gene>
    <name evidence="2" type="ORF">WQ53_06315</name>
</gene>
<dbReference type="Proteomes" id="UP000033067">
    <property type="component" value="Chromosome"/>
</dbReference>
<dbReference type="EMBL" id="CP011144">
    <property type="protein sequence ID" value="AKC86438.1"/>
    <property type="molecule type" value="Genomic_DNA"/>
</dbReference>
<dbReference type="CDD" id="cd02440">
    <property type="entry name" value="AdoMet_MTases"/>
    <property type="match status" value="1"/>
</dbReference>
<organism evidence="2 3">
    <name type="scientific">Pseudoxanthomonas suwonensis</name>
    <dbReference type="NCBI Taxonomy" id="314722"/>
    <lineage>
        <taxon>Bacteria</taxon>
        <taxon>Pseudomonadati</taxon>
        <taxon>Pseudomonadota</taxon>
        <taxon>Gammaproteobacteria</taxon>
        <taxon>Lysobacterales</taxon>
        <taxon>Lysobacteraceae</taxon>
        <taxon>Pseudoxanthomonas</taxon>
    </lineage>
</organism>
<evidence type="ECO:0000259" key="1">
    <source>
        <dbReference type="Pfam" id="PF13847"/>
    </source>
</evidence>
<name>A0A0E3Z133_9GAMM</name>
<evidence type="ECO:0000313" key="2">
    <source>
        <dbReference type="EMBL" id="AKC86438.1"/>
    </source>
</evidence>